<gene>
    <name evidence="1" type="ORF">HUJ06_021122</name>
</gene>
<protein>
    <submittedName>
        <fullName evidence="1">Uncharacterized protein</fullName>
    </submittedName>
</protein>
<dbReference type="AlphaFoldDB" id="A0A822XKP7"/>
<dbReference type="EMBL" id="DUZY01000001">
    <property type="protein sequence ID" value="DAD19659.1"/>
    <property type="molecule type" value="Genomic_DNA"/>
</dbReference>
<organism evidence="1 2">
    <name type="scientific">Nelumbo nucifera</name>
    <name type="common">Sacred lotus</name>
    <dbReference type="NCBI Taxonomy" id="4432"/>
    <lineage>
        <taxon>Eukaryota</taxon>
        <taxon>Viridiplantae</taxon>
        <taxon>Streptophyta</taxon>
        <taxon>Embryophyta</taxon>
        <taxon>Tracheophyta</taxon>
        <taxon>Spermatophyta</taxon>
        <taxon>Magnoliopsida</taxon>
        <taxon>Proteales</taxon>
        <taxon>Nelumbonaceae</taxon>
        <taxon>Nelumbo</taxon>
    </lineage>
</organism>
<name>A0A822XKP7_NELNU</name>
<keyword evidence="2" id="KW-1185">Reference proteome</keyword>
<sequence length="112" mass="13395">MSWGRKREFDWATSKRQRWQPLPMTSRRYSLEGGQRAHEEASLLMISSQQLMWWLHCLELEGQWEASRCEALVRTLFQQSSDRPVWTIRITMDWVLMLLHSSVDTLEQENQG</sequence>
<dbReference type="Proteomes" id="UP000607653">
    <property type="component" value="Unassembled WGS sequence"/>
</dbReference>
<proteinExistence type="predicted"/>
<accession>A0A822XKP7</accession>
<reference evidence="1 2" key="1">
    <citation type="journal article" date="2020" name="Mol. Biol. Evol.">
        <title>Distinct Expression and Methylation Patterns for Genes with Different Fates following a Single Whole-Genome Duplication in Flowering Plants.</title>
        <authorList>
            <person name="Shi T."/>
            <person name="Rahmani R.S."/>
            <person name="Gugger P.F."/>
            <person name="Wang M."/>
            <person name="Li H."/>
            <person name="Zhang Y."/>
            <person name="Li Z."/>
            <person name="Wang Q."/>
            <person name="Van de Peer Y."/>
            <person name="Marchal K."/>
            <person name="Chen J."/>
        </authorList>
    </citation>
    <scope>NUCLEOTIDE SEQUENCE [LARGE SCALE GENOMIC DNA]</scope>
    <source>
        <tissue evidence="1">Leaf</tissue>
    </source>
</reference>
<evidence type="ECO:0000313" key="1">
    <source>
        <dbReference type="EMBL" id="DAD19659.1"/>
    </source>
</evidence>
<comment type="caution">
    <text evidence="1">The sequence shown here is derived from an EMBL/GenBank/DDBJ whole genome shotgun (WGS) entry which is preliminary data.</text>
</comment>
<evidence type="ECO:0000313" key="2">
    <source>
        <dbReference type="Proteomes" id="UP000607653"/>
    </source>
</evidence>